<dbReference type="Proteomes" id="UP000551353">
    <property type="component" value="Unassembled WGS sequence"/>
</dbReference>
<keyword evidence="3" id="KW-1185">Reference proteome</keyword>
<name>A0ABR6IPP6_9HYPH</name>
<sequence>MNDLMTAVFPAVFERLSGKPKPIWPWINVAAWAALAVFGFCVAAAYYAFS</sequence>
<reference evidence="2 3" key="1">
    <citation type="submission" date="2020-08" db="EMBL/GenBank/DDBJ databases">
        <title>Genomic Encyclopedia of Type Strains, Phase IV (KMG-V): Genome sequencing to study the core and pangenomes of soil and plant-associated prokaryotes.</title>
        <authorList>
            <person name="Whitman W."/>
        </authorList>
    </citation>
    <scope>NUCLEOTIDE SEQUENCE [LARGE SCALE GENOMIC DNA]</scope>
    <source>
        <strain evidence="2 3">SEMIA 4087</strain>
    </source>
</reference>
<proteinExistence type="predicted"/>
<keyword evidence="1" id="KW-0812">Transmembrane</keyword>
<feature type="transmembrane region" description="Helical" evidence="1">
    <location>
        <begin position="23"/>
        <end position="49"/>
    </location>
</feature>
<evidence type="ECO:0000256" key="1">
    <source>
        <dbReference type="SAM" id="Phobius"/>
    </source>
</evidence>
<comment type="caution">
    <text evidence="2">The sequence shown here is derived from an EMBL/GenBank/DDBJ whole genome shotgun (WGS) entry which is preliminary data.</text>
</comment>
<evidence type="ECO:0000313" key="2">
    <source>
        <dbReference type="EMBL" id="MBB4229858.1"/>
    </source>
</evidence>
<dbReference type="RefSeq" id="WP_156890798.1">
    <property type="nucleotide sequence ID" value="NZ_JACIFX010000004.1"/>
</dbReference>
<keyword evidence="1" id="KW-1133">Transmembrane helix</keyword>
<organism evidence="2 3">
    <name type="scientific">Rhizobium mongolense</name>
    <dbReference type="NCBI Taxonomy" id="57676"/>
    <lineage>
        <taxon>Bacteria</taxon>
        <taxon>Pseudomonadati</taxon>
        <taxon>Pseudomonadota</taxon>
        <taxon>Alphaproteobacteria</taxon>
        <taxon>Hyphomicrobiales</taxon>
        <taxon>Rhizobiaceae</taxon>
        <taxon>Rhizobium/Agrobacterium group</taxon>
        <taxon>Rhizobium</taxon>
    </lineage>
</organism>
<dbReference type="EMBL" id="JACIFX010000004">
    <property type="protein sequence ID" value="MBB4229858.1"/>
    <property type="molecule type" value="Genomic_DNA"/>
</dbReference>
<evidence type="ECO:0000313" key="3">
    <source>
        <dbReference type="Proteomes" id="UP000551353"/>
    </source>
</evidence>
<keyword evidence="1" id="KW-0472">Membrane</keyword>
<accession>A0ABR6IPP6</accession>
<gene>
    <name evidence="2" type="ORF">GGD56_003709</name>
</gene>
<protein>
    <submittedName>
        <fullName evidence="2">Uncharacterized protein</fullName>
    </submittedName>
</protein>